<dbReference type="Gene3D" id="3.30.70.270">
    <property type="match status" value="1"/>
</dbReference>
<reference evidence="1 2" key="1">
    <citation type="journal article" date="2021" name="Elife">
        <title>Chloroplast acquisition without the gene transfer in kleptoplastic sea slugs, Plakobranchus ocellatus.</title>
        <authorList>
            <person name="Maeda T."/>
            <person name="Takahashi S."/>
            <person name="Yoshida T."/>
            <person name="Shimamura S."/>
            <person name="Takaki Y."/>
            <person name="Nagai Y."/>
            <person name="Toyoda A."/>
            <person name="Suzuki Y."/>
            <person name="Arimoto A."/>
            <person name="Ishii H."/>
            <person name="Satoh N."/>
            <person name="Nishiyama T."/>
            <person name="Hasebe M."/>
            <person name="Maruyama T."/>
            <person name="Minagawa J."/>
            <person name="Obokata J."/>
            <person name="Shigenobu S."/>
        </authorList>
    </citation>
    <scope>NUCLEOTIDE SEQUENCE [LARGE SCALE GENOMIC DNA]</scope>
</reference>
<dbReference type="PANTHER" id="PTHR33064:SF37">
    <property type="entry name" value="RIBONUCLEASE H"/>
    <property type="match status" value="1"/>
</dbReference>
<dbReference type="InterPro" id="IPR043128">
    <property type="entry name" value="Rev_trsase/Diguanyl_cyclase"/>
</dbReference>
<sequence>MEACRDLGIIFDTFPSIESVMTDSSAMQSDTDNPNEDRCHCPPCQTPPPLPTSLPFPATEENREKLERWLLDYYKSSTFNVCEHQELPMMSGPPMRLIIDDDATPITHHIPIPVPIHWQEQVKAGLDQDVRLGVIEPGYIASGDAYTRCFDEVVSDIDNKSKVIDDTIMWSPSIEDSFLQAAKWLDLCGRNGIILNPSKFSFAKETVNFAGFEITPTTVRPCPQVLEAIKGFPKPRTITDVRSWFGLINQVA</sequence>
<proteinExistence type="predicted"/>
<name>A0AAV4CMT1_9GAST</name>
<organism evidence="1 2">
    <name type="scientific">Plakobranchus ocellatus</name>
    <dbReference type="NCBI Taxonomy" id="259542"/>
    <lineage>
        <taxon>Eukaryota</taxon>
        <taxon>Metazoa</taxon>
        <taxon>Spiralia</taxon>
        <taxon>Lophotrochozoa</taxon>
        <taxon>Mollusca</taxon>
        <taxon>Gastropoda</taxon>
        <taxon>Heterobranchia</taxon>
        <taxon>Euthyneura</taxon>
        <taxon>Panpulmonata</taxon>
        <taxon>Sacoglossa</taxon>
        <taxon>Placobranchoidea</taxon>
        <taxon>Plakobranchidae</taxon>
        <taxon>Plakobranchus</taxon>
    </lineage>
</organism>
<evidence type="ECO:0000313" key="1">
    <source>
        <dbReference type="EMBL" id="GFO33256.1"/>
    </source>
</evidence>
<accession>A0AAV4CMT1</accession>
<protein>
    <submittedName>
        <fullName evidence="1">Enzymatic polyprotein</fullName>
    </submittedName>
</protein>
<dbReference type="SUPFAM" id="SSF56672">
    <property type="entry name" value="DNA/RNA polymerases"/>
    <property type="match status" value="1"/>
</dbReference>
<dbReference type="AlphaFoldDB" id="A0AAV4CMT1"/>
<comment type="caution">
    <text evidence="1">The sequence shown here is derived from an EMBL/GenBank/DDBJ whole genome shotgun (WGS) entry which is preliminary data.</text>
</comment>
<dbReference type="PANTHER" id="PTHR33064">
    <property type="entry name" value="POL PROTEIN"/>
    <property type="match status" value="1"/>
</dbReference>
<evidence type="ECO:0000313" key="2">
    <source>
        <dbReference type="Proteomes" id="UP000735302"/>
    </source>
</evidence>
<gene>
    <name evidence="1" type="ORF">PoB_005976100</name>
</gene>
<dbReference type="Proteomes" id="UP000735302">
    <property type="component" value="Unassembled WGS sequence"/>
</dbReference>
<dbReference type="EMBL" id="BLXT01006766">
    <property type="protein sequence ID" value="GFO33256.1"/>
    <property type="molecule type" value="Genomic_DNA"/>
</dbReference>
<dbReference type="InterPro" id="IPR043502">
    <property type="entry name" value="DNA/RNA_pol_sf"/>
</dbReference>
<keyword evidence="2" id="KW-1185">Reference proteome</keyword>
<dbReference type="InterPro" id="IPR051320">
    <property type="entry name" value="Viral_Replic_Matur_Polypro"/>
</dbReference>